<comment type="subcellular location">
    <subcellularLocation>
        <location evidence="1">Nucleus</location>
    </subcellularLocation>
</comment>
<evidence type="ECO:0000313" key="9">
    <source>
        <dbReference type="EMBL" id="PWN34772.1"/>
    </source>
</evidence>
<dbReference type="GeneID" id="37020362"/>
<keyword evidence="4" id="KW-0238">DNA-binding</keyword>
<dbReference type="InterPro" id="IPR032705">
    <property type="entry name" value="ORC4_C"/>
</dbReference>
<organism evidence="9 10">
    <name type="scientific">Meira miltonrushii</name>
    <dbReference type="NCBI Taxonomy" id="1280837"/>
    <lineage>
        <taxon>Eukaryota</taxon>
        <taxon>Fungi</taxon>
        <taxon>Dikarya</taxon>
        <taxon>Basidiomycota</taxon>
        <taxon>Ustilaginomycotina</taxon>
        <taxon>Exobasidiomycetes</taxon>
        <taxon>Exobasidiales</taxon>
        <taxon>Brachybasidiaceae</taxon>
        <taxon>Meira</taxon>
    </lineage>
</organism>
<keyword evidence="3" id="KW-0235">DNA replication</keyword>
<dbReference type="InParanoid" id="A0A316VB63"/>
<gene>
    <name evidence="9" type="ORF">FA14DRAFT_160230</name>
</gene>
<dbReference type="InterPro" id="IPR041664">
    <property type="entry name" value="AAA_16"/>
</dbReference>
<feature type="compositionally biased region" description="Polar residues" evidence="6">
    <location>
        <begin position="29"/>
        <end position="41"/>
    </location>
</feature>
<dbReference type="Pfam" id="PF13191">
    <property type="entry name" value="AAA_16"/>
    <property type="match status" value="1"/>
</dbReference>
<dbReference type="AlphaFoldDB" id="A0A316VB63"/>
<reference evidence="9 10" key="1">
    <citation type="journal article" date="2018" name="Mol. Biol. Evol.">
        <title>Broad Genomic Sampling Reveals a Smut Pathogenic Ancestry of the Fungal Clade Ustilaginomycotina.</title>
        <authorList>
            <person name="Kijpornyongpan T."/>
            <person name="Mondo S.J."/>
            <person name="Barry K."/>
            <person name="Sandor L."/>
            <person name="Lee J."/>
            <person name="Lipzen A."/>
            <person name="Pangilinan J."/>
            <person name="LaButti K."/>
            <person name="Hainaut M."/>
            <person name="Henrissat B."/>
            <person name="Grigoriev I.V."/>
            <person name="Spatafora J.W."/>
            <person name="Aime M.C."/>
        </authorList>
    </citation>
    <scope>NUCLEOTIDE SEQUENCE [LARGE SCALE GENOMIC DNA]</scope>
    <source>
        <strain evidence="9 10">MCA 3882</strain>
    </source>
</reference>
<evidence type="ECO:0000256" key="4">
    <source>
        <dbReference type="ARBA" id="ARBA00023125"/>
    </source>
</evidence>
<evidence type="ECO:0000256" key="6">
    <source>
        <dbReference type="SAM" id="MobiDB-lite"/>
    </source>
</evidence>
<dbReference type="SUPFAM" id="SSF52540">
    <property type="entry name" value="P-loop containing nucleoside triphosphate hydrolases"/>
    <property type="match status" value="1"/>
</dbReference>
<comment type="similarity">
    <text evidence="2">Belongs to the ORC4 family.</text>
</comment>
<evidence type="ECO:0000259" key="7">
    <source>
        <dbReference type="Pfam" id="PF13191"/>
    </source>
</evidence>
<dbReference type="PANTHER" id="PTHR12087:SF0">
    <property type="entry name" value="ORIGIN RECOGNITION COMPLEX SUBUNIT 4"/>
    <property type="match status" value="1"/>
</dbReference>
<accession>A0A316VB63</accession>
<name>A0A316VB63_9BASI</name>
<evidence type="ECO:0000256" key="1">
    <source>
        <dbReference type="ARBA" id="ARBA00004123"/>
    </source>
</evidence>
<sequence>MRSKRTRKAPVAADGSLLVAPKRRRYSARASTDLDSNRQSVLSDEDLSSAEEEDLEHTPKGKRAKAAQQNGDDELDIEAQAGPSNASRRPSSPIFDEPELEIAPLPARNRQTKKAALAPIKVNSPLQELPSQVKEKCFTKARAYMLSVLSGQLPPAGKDERGKFDGSECIGLEEQWRTLHSTIGGTIKGEGNSALLVGTPGTGKHMLLESVLRSFKSKQKERSFHVVHLDAAMQPTDRLSLRELARQLIQAGAIRLPKEGEDGGLDLDLEGDDGLEEEEEELEENFGAVGPVDGANGTEATEDEEAAALQNAILSSLANTTSTILTLLSSEQAKSKSSLPLVIVLSSFDLYTTRPRQALLYVLLDAVQAGSYTPGLCVIGATSRLDTTDLLEKRVRSRFSGRIINVWANEKWPTVMQRTLTLGQVSVQSKEAMQFNKAVQDELQLIGKDAEVNQLLSAWESMGNDIRSLYRVLYPIVASTSTAQPSLYAALLEEVRKAKAPRQTMLDELTTPEFALLIAAKQLLSKDCEIFNFAMCFEEVQQFVSRVERDRIGAGTAVVDIRRYESDQASPSRRQGMGSGSLSVQWCGLSDRKRVMMAFRTLLSLELFQPESILNSLSLTASTTTAAAASAAKKAAQTAKTDFMRVKCTLFPQTIVEAAKSKTRVEPLGIHLVQWANSQS</sequence>
<dbReference type="InterPro" id="IPR016527">
    <property type="entry name" value="ORC4"/>
</dbReference>
<dbReference type="GO" id="GO:0005664">
    <property type="term" value="C:nuclear origin of replication recognition complex"/>
    <property type="evidence" value="ECO:0007669"/>
    <property type="project" value="TreeGrafter"/>
</dbReference>
<dbReference type="OrthoDB" id="343623at2759"/>
<feature type="compositionally biased region" description="Acidic residues" evidence="6">
    <location>
        <begin position="262"/>
        <end position="281"/>
    </location>
</feature>
<dbReference type="Proteomes" id="UP000245771">
    <property type="component" value="Unassembled WGS sequence"/>
</dbReference>
<evidence type="ECO:0000256" key="5">
    <source>
        <dbReference type="ARBA" id="ARBA00023242"/>
    </source>
</evidence>
<dbReference type="Pfam" id="PF14629">
    <property type="entry name" value="ORC4_C"/>
    <property type="match status" value="1"/>
</dbReference>
<dbReference type="GO" id="GO:0003688">
    <property type="term" value="F:DNA replication origin binding"/>
    <property type="evidence" value="ECO:0007669"/>
    <property type="project" value="TreeGrafter"/>
</dbReference>
<dbReference type="InterPro" id="IPR027417">
    <property type="entry name" value="P-loop_NTPase"/>
</dbReference>
<evidence type="ECO:0000313" key="10">
    <source>
        <dbReference type="Proteomes" id="UP000245771"/>
    </source>
</evidence>
<feature type="region of interest" description="Disordered" evidence="6">
    <location>
        <begin position="260"/>
        <end position="281"/>
    </location>
</feature>
<evidence type="ECO:0000259" key="8">
    <source>
        <dbReference type="Pfam" id="PF14629"/>
    </source>
</evidence>
<proteinExistence type="inferred from homology"/>
<feature type="domain" description="Orc1-like AAA ATPase" evidence="7">
    <location>
        <begin position="169"/>
        <end position="373"/>
    </location>
</feature>
<protein>
    <submittedName>
        <fullName evidence="9">Uncharacterized protein</fullName>
    </submittedName>
</protein>
<evidence type="ECO:0000256" key="3">
    <source>
        <dbReference type="ARBA" id="ARBA00022705"/>
    </source>
</evidence>
<dbReference type="STRING" id="1280837.A0A316VB63"/>
<keyword evidence="10" id="KW-1185">Reference proteome</keyword>
<dbReference type="GO" id="GO:0006270">
    <property type="term" value="P:DNA replication initiation"/>
    <property type="evidence" value="ECO:0007669"/>
    <property type="project" value="TreeGrafter"/>
</dbReference>
<feature type="domain" description="Origin recognition complex subunit 4 C-terminal" evidence="8">
    <location>
        <begin position="417"/>
        <end position="658"/>
    </location>
</feature>
<feature type="compositionally biased region" description="Acidic residues" evidence="6">
    <location>
        <begin position="43"/>
        <end position="55"/>
    </location>
</feature>
<dbReference type="PANTHER" id="PTHR12087">
    <property type="entry name" value="ORIGIN RECOGNITION COMPLEX SUBUNIT 4"/>
    <property type="match status" value="1"/>
</dbReference>
<dbReference type="EMBL" id="KZ819603">
    <property type="protein sequence ID" value="PWN34772.1"/>
    <property type="molecule type" value="Genomic_DNA"/>
</dbReference>
<feature type="region of interest" description="Disordered" evidence="6">
    <location>
        <begin position="24"/>
        <end position="108"/>
    </location>
</feature>
<dbReference type="RefSeq" id="XP_025355074.1">
    <property type="nucleotide sequence ID" value="XM_025498581.1"/>
</dbReference>
<evidence type="ECO:0000256" key="2">
    <source>
        <dbReference type="ARBA" id="ARBA00005334"/>
    </source>
</evidence>
<keyword evidence="5" id="KW-0539">Nucleus</keyword>
<dbReference type="Gene3D" id="3.40.50.300">
    <property type="entry name" value="P-loop containing nucleotide triphosphate hydrolases"/>
    <property type="match status" value="1"/>
</dbReference>